<gene>
    <name evidence="2" type="ORF">GSI01S_10_02390</name>
</gene>
<dbReference type="EMBL" id="BANU01000010">
    <property type="protein sequence ID" value="GAC60645.1"/>
    <property type="molecule type" value="Genomic_DNA"/>
</dbReference>
<keyword evidence="3" id="KW-1185">Reference proteome</keyword>
<evidence type="ECO:0000256" key="1">
    <source>
        <dbReference type="SAM" id="MobiDB-lite"/>
    </source>
</evidence>
<feature type="region of interest" description="Disordered" evidence="1">
    <location>
        <begin position="1"/>
        <end position="80"/>
    </location>
</feature>
<feature type="compositionally biased region" description="Basic and acidic residues" evidence="1">
    <location>
        <begin position="25"/>
        <end position="34"/>
    </location>
</feature>
<dbReference type="AlphaFoldDB" id="L7LHQ4"/>
<feature type="compositionally biased region" description="Low complexity" evidence="1">
    <location>
        <begin position="140"/>
        <end position="155"/>
    </location>
</feature>
<dbReference type="Proteomes" id="UP000035083">
    <property type="component" value="Unassembled WGS sequence"/>
</dbReference>
<name>L7LHQ4_9ACTN</name>
<organism evidence="2 3">
    <name type="scientific">Gordonia sihwensis NBRC 108236</name>
    <dbReference type="NCBI Taxonomy" id="1223544"/>
    <lineage>
        <taxon>Bacteria</taxon>
        <taxon>Bacillati</taxon>
        <taxon>Actinomycetota</taxon>
        <taxon>Actinomycetes</taxon>
        <taxon>Mycobacteriales</taxon>
        <taxon>Gordoniaceae</taxon>
        <taxon>Gordonia</taxon>
    </lineage>
</organism>
<evidence type="ECO:0000313" key="3">
    <source>
        <dbReference type="Proteomes" id="UP000035083"/>
    </source>
</evidence>
<accession>L7LHQ4</accession>
<sequence>MGDSLTPPADPATPSTPTAPPASAEPERLPDDHPLVTAFAAQKKKNEELQQQLDAAKKGSAPKPAPKPEPKADSDDVADRIAALEQQLADEKTAREAAEVSALRTRLGASLPAELVELLTGTTEEEIKAQVDKLAPLIKTSSGPQPNPQQGTPPGKTGGSIASGRDRYKQSHSS</sequence>
<protein>
    <recommendedName>
        <fullName evidence="4">Scaffolding protein</fullName>
    </recommendedName>
</protein>
<proteinExistence type="predicted"/>
<dbReference type="InterPro" id="IPR025580">
    <property type="entry name" value="Gp46"/>
</dbReference>
<feature type="compositionally biased region" description="Low complexity" evidence="1">
    <location>
        <begin position="49"/>
        <end position="62"/>
    </location>
</feature>
<comment type="caution">
    <text evidence="2">The sequence shown here is derived from an EMBL/GenBank/DDBJ whole genome shotgun (WGS) entry which is preliminary data.</text>
</comment>
<feature type="compositionally biased region" description="Basic and acidic residues" evidence="1">
    <location>
        <begin position="66"/>
        <end position="79"/>
    </location>
</feature>
<dbReference type="Pfam" id="PF14265">
    <property type="entry name" value="DUF4355"/>
    <property type="match status" value="1"/>
</dbReference>
<feature type="region of interest" description="Disordered" evidence="1">
    <location>
        <begin position="130"/>
        <end position="174"/>
    </location>
</feature>
<evidence type="ECO:0008006" key="4">
    <source>
        <dbReference type="Google" id="ProtNLM"/>
    </source>
</evidence>
<feature type="compositionally biased region" description="Basic and acidic residues" evidence="1">
    <location>
        <begin position="164"/>
        <end position="174"/>
    </location>
</feature>
<dbReference type="RefSeq" id="WP_006896027.1">
    <property type="nucleotide sequence ID" value="NZ_BANU01000010.1"/>
</dbReference>
<evidence type="ECO:0000313" key="2">
    <source>
        <dbReference type="EMBL" id="GAC60645.1"/>
    </source>
</evidence>
<feature type="compositionally biased region" description="Low complexity" evidence="1">
    <location>
        <begin position="12"/>
        <end position="24"/>
    </location>
</feature>
<reference evidence="2 3" key="1">
    <citation type="submission" date="2012-12" db="EMBL/GenBank/DDBJ databases">
        <title>Whole genome shotgun sequence of Gordonia sihwensis NBRC 108236.</title>
        <authorList>
            <person name="Yoshida I."/>
            <person name="Hosoyama A."/>
            <person name="Tsuchikane K."/>
            <person name="Ando Y."/>
            <person name="Baba S."/>
            <person name="Ohji S."/>
            <person name="Hamada M."/>
            <person name="Tamura T."/>
            <person name="Yamazoe A."/>
            <person name="Yamazaki S."/>
            <person name="Fujita N."/>
        </authorList>
    </citation>
    <scope>NUCLEOTIDE SEQUENCE [LARGE SCALE GENOMIC DNA]</scope>
    <source>
        <strain evidence="2 3">NBRC 108236</strain>
    </source>
</reference>